<dbReference type="Proteomes" id="UP000198307">
    <property type="component" value="Unassembled WGS sequence"/>
</dbReference>
<keyword evidence="2" id="KW-1185">Reference proteome</keyword>
<evidence type="ECO:0000313" key="2">
    <source>
        <dbReference type="Proteomes" id="UP000198307"/>
    </source>
</evidence>
<evidence type="ECO:0000313" key="1">
    <source>
        <dbReference type="EMBL" id="SNT73152.1"/>
    </source>
</evidence>
<organism evidence="1 2">
    <name type="scientific">Paracoccus seriniphilus</name>
    <dbReference type="NCBI Taxonomy" id="184748"/>
    <lineage>
        <taxon>Bacteria</taxon>
        <taxon>Pseudomonadati</taxon>
        <taxon>Pseudomonadota</taxon>
        <taxon>Alphaproteobacteria</taxon>
        <taxon>Rhodobacterales</taxon>
        <taxon>Paracoccaceae</taxon>
        <taxon>Paracoccus</taxon>
    </lineage>
</organism>
<gene>
    <name evidence="1" type="ORF">SAMN05444959_104325</name>
</gene>
<reference evidence="1 2" key="1">
    <citation type="submission" date="2017-07" db="EMBL/GenBank/DDBJ databases">
        <authorList>
            <person name="Sun Z.S."/>
            <person name="Albrecht U."/>
            <person name="Echele G."/>
            <person name="Lee C.C."/>
        </authorList>
    </citation>
    <scope>NUCLEOTIDE SEQUENCE [LARGE SCALE GENOMIC DNA]</scope>
    <source>
        <strain evidence="1 2">DSM 14827</strain>
    </source>
</reference>
<dbReference type="AlphaFoldDB" id="A0A239PT96"/>
<sequence>MQRIVAAACERYLQWIFECPFVGQETRSYMLAESNLAEMVDVCARIPCGAFEFTETVDTDEFSQPCTA</sequence>
<dbReference type="EMBL" id="FZQB01000004">
    <property type="protein sequence ID" value="SNT73152.1"/>
    <property type="molecule type" value="Genomic_DNA"/>
</dbReference>
<accession>A0A239PT96</accession>
<protein>
    <submittedName>
        <fullName evidence="1">Uncharacterized protein</fullName>
    </submittedName>
</protein>
<name>A0A239PT96_9RHOB</name>
<proteinExistence type="predicted"/>